<dbReference type="GO" id="GO:0015179">
    <property type="term" value="F:L-amino acid transmembrane transporter activity"/>
    <property type="evidence" value="ECO:0007669"/>
    <property type="project" value="TreeGrafter"/>
</dbReference>
<reference evidence="3" key="1">
    <citation type="submission" date="2022-08" db="UniProtKB">
        <authorList>
            <consortium name="EnsemblMetazoa"/>
        </authorList>
    </citation>
    <scope>IDENTIFICATION</scope>
    <source>
        <strain evidence="3">05x7-T-G4-1.051#20</strain>
    </source>
</reference>
<dbReference type="PANTHER" id="PTHR11785">
    <property type="entry name" value="AMINO ACID TRANSPORTER"/>
    <property type="match status" value="1"/>
</dbReference>
<accession>A0A8W8K841</accession>
<evidence type="ECO:0008006" key="5">
    <source>
        <dbReference type="Google" id="ProtNLM"/>
    </source>
</evidence>
<sequence length="122" mass="12823">MTKNSEAYKKVPSTDSMPPHQNLDDMNGSLAKGKLSHRNGSLNNNPEGKEALKDRNLGHVNLKKRVGLLSGICLIVGTMIGSGIFISPKGVLAGTGSVGLSLLVWVGCGIISLFGLLELPLD</sequence>
<feature type="transmembrane region" description="Helical" evidence="2">
    <location>
        <begin position="66"/>
        <end position="86"/>
    </location>
</feature>
<dbReference type="Gene3D" id="1.20.1740.10">
    <property type="entry name" value="Amino acid/polyamine transporter I"/>
    <property type="match status" value="1"/>
</dbReference>
<feature type="transmembrane region" description="Helical" evidence="2">
    <location>
        <begin position="98"/>
        <end position="117"/>
    </location>
</feature>
<keyword evidence="2" id="KW-0472">Membrane</keyword>
<keyword evidence="2" id="KW-1133">Transmembrane helix</keyword>
<proteinExistence type="predicted"/>
<dbReference type="AlphaFoldDB" id="A0A8W8K841"/>
<evidence type="ECO:0000313" key="4">
    <source>
        <dbReference type="Proteomes" id="UP000005408"/>
    </source>
</evidence>
<evidence type="ECO:0000256" key="2">
    <source>
        <dbReference type="SAM" id="Phobius"/>
    </source>
</evidence>
<keyword evidence="4" id="KW-1185">Reference proteome</keyword>
<protein>
    <recommendedName>
        <fullName evidence="5">Large neutral amino acids transporter small subunit 2</fullName>
    </recommendedName>
</protein>
<dbReference type="InterPro" id="IPR050598">
    <property type="entry name" value="AminoAcid_Transporter"/>
</dbReference>
<evidence type="ECO:0000256" key="1">
    <source>
        <dbReference type="SAM" id="MobiDB-lite"/>
    </source>
</evidence>
<dbReference type="PANTHER" id="PTHR11785:SF512">
    <property type="entry name" value="SOBREMESA, ISOFORM B"/>
    <property type="match status" value="1"/>
</dbReference>
<dbReference type="EnsemblMetazoa" id="G22508.8">
    <property type="protein sequence ID" value="G22508.8:cds"/>
    <property type="gene ID" value="G22508"/>
</dbReference>
<keyword evidence="2" id="KW-0812">Transmembrane</keyword>
<evidence type="ECO:0000313" key="3">
    <source>
        <dbReference type="EnsemblMetazoa" id="G22508.8:cds"/>
    </source>
</evidence>
<feature type="region of interest" description="Disordered" evidence="1">
    <location>
        <begin position="1"/>
        <end position="54"/>
    </location>
</feature>
<dbReference type="Proteomes" id="UP000005408">
    <property type="component" value="Unassembled WGS sequence"/>
</dbReference>
<name>A0A8W8K841_MAGGI</name>
<organism evidence="3 4">
    <name type="scientific">Magallana gigas</name>
    <name type="common">Pacific oyster</name>
    <name type="synonym">Crassostrea gigas</name>
    <dbReference type="NCBI Taxonomy" id="29159"/>
    <lineage>
        <taxon>Eukaryota</taxon>
        <taxon>Metazoa</taxon>
        <taxon>Spiralia</taxon>
        <taxon>Lophotrochozoa</taxon>
        <taxon>Mollusca</taxon>
        <taxon>Bivalvia</taxon>
        <taxon>Autobranchia</taxon>
        <taxon>Pteriomorphia</taxon>
        <taxon>Ostreida</taxon>
        <taxon>Ostreoidea</taxon>
        <taxon>Ostreidae</taxon>
        <taxon>Magallana</taxon>
    </lineage>
</organism>